<dbReference type="SUPFAM" id="SSF48179">
    <property type="entry name" value="6-phosphogluconate dehydrogenase C-terminal domain-like"/>
    <property type="match status" value="1"/>
</dbReference>
<dbReference type="PANTHER" id="PTHR43765:SF2">
    <property type="entry name" value="2-DEHYDROPANTOATE 2-REDUCTASE"/>
    <property type="match status" value="1"/>
</dbReference>
<keyword evidence="8" id="KW-1185">Reference proteome</keyword>
<evidence type="ECO:0000313" key="7">
    <source>
        <dbReference type="EMBL" id="PVV04308.1"/>
    </source>
</evidence>
<feature type="non-terminal residue" evidence="7">
    <location>
        <position position="1"/>
    </location>
</feature>
<comment type="caution">
    <text evidence="7">The sequence shown here is derived from an EMBL/GenBank/DDBJ whole genome shotgun (WGS) entry which is preliminary data.</text>
</comment>
<dbReference type="PANTHER" id="PTHR43765">
    <property type="entry name" value="2-DEHYDROPANTOATE 2-REDUCTASE-RELATED"/>
    <property type="match status" value="1"/>
</dbReference>
<protein>
    <recommendedName>
        <fullName evidence="9">2-dehydropantoate 2-reductase</fullName>
    </recommendedName>
</protein>
<evidence type="ECO:0000256" key="4">
    <source>
        <dbReference type="SAM" id="MobiDB-lite"/>
    </source>
</evidence>
<feature type="region of interest" description="Disordered" evidence="4">
    <location>
        <begin position="73"/>
        <end position="106"/>
    </location>
</feature>
<comment type="similarity">
    <text evidence="1">Belongs to the ketopantoate reductase family.</text>
</comment>
<dbReference type="InterPro" id="IPR013328">
    <property type="entry name" value="6PGD_dom2"/>
</dbReference>
<dbReference type="InterPro" id="IPR008927">
    <property type="entry name" value="6-PGluconate_DH-like_C_sf"/>
</dbReference>
<evidence type="ECO:0000256" key="3">
    <source>
        <dbReference type="ARBA" id="ARBA00023002"/>
    </source>
</evidence>
<evidence type="ECO:0000313" key="8">
    <source>
        <dbReference type="Proteomes" id="UP000245609"/>
    </source>
</evidence>
<dbReference type="Pfam" id="PF02558">
    <property type="entry name" value="ApbA"/>
    <property type="match status" value="1"/>
</dbReference>
<evidence type="ECO:0008006" key="9">
    <source>
        <dbReference type="Google" id="ProtNLM"/>
    </source>
</evidence>
<feature type="region of interest" description="Disordered" evidence="4">
    <location>
        <begin position="1"/>
        <end position="49"/>
    </location>
</feature>
<dbReference type="OrthoDB" id="73846at2759"/>
<dbReference type="GO" id="GO:0005739">
    <property type="term" value="C:mitochondrion"/>
    <property type="evidence" value="ECO:0007669"/>
    <property type="project" value="TreeGrafter"/>
</dbReference>
<keyword evidence="2" id="KW-0521">NADP</keyword>
<name>A0A2T9ZIB1_9FUNG</name>
<dbReference type="Gene3D" id="1.10.1040.10">
    <property type="entry name" value="N-(1-d-carboxylethyl)-l-norvaline Dehydrogenase, domain 2"/>
    <property type="match status" value="1"/>
</dbReference>
<sequence>LVLPASQLSATQPPPTLQSPRTPTSNPTNANSRTNPSNTISQAPTSTQLPTLVVNTSSTLSVNPSIDFSSLTKTSFSPFTPASTKTRDPNDTSPTASSIEPEEKIPPIVNPGIVPCSSGCVKITIRLLAPFENLVEGQSNQLATQILSILPEELAKSAALENPGRLKATKIYTTELSAGSEISKRSETPSGNFYFVDLDLNKDRDVTDYVRGLNSDSNKIKDSLTGVKPSEVPSNSLLQLVDPTYIEINLAYLLSYGSKFSPNDPSTILGPYEGLEKGKYSLIATLSFVFCLEWNEFFPEYSSIVSIVDLQPLAYPLNIPQSKYSMKGALTKSRRFHILGVGSLGSLLAHHLLRNGNQVTLLFKDEATLGRFKQSKERIGLIESYKVPANTNNDIRNPFRSVRYEHTPSYTFFEKSNSSKSKLEYPNNPSYIQECSTCIENLIITTKAHQTLDAISPVIPKLGPSSIIVLIQNGAGVVEELKSMFAYEKTSFIPQIVLCTTTHGVMATDTPFVYDHNGFGSIFLSAYPVDSDLRSDKNTNFEQRTRECMSDLLNLDLNVQKVDYSTLVEKILMKLSINSIINPISAIKKCRNGKVLQVADEICPNLVSNMCQENSLIISAIFKGVQPAWSTPENLFRSVFEVSRLTASNRSSMLTDVLNNAQTEIGYINGYFMKVAKHHNIEPKYNKMLHQMILDIQS</sequence>
<dbReference type="AlphaFoldDB" id="A0A2T9ZIB1"/>
<evidence type="ECO:0000259" key="5">
    <source>
        <dbReference type="Pfam" id="PF02558"/>
    </source>
</evidence>
<dbReference type="Gene3D" id="3.40.50.720">
    <property type="entry name" value="NAD(P)-binding Rossmann-like Domain"/>
    <property type="match status" value="1"/>
</dbReference>
<dbReference type="GO" id="GO:0008677">
    <property type="term" value="F:2-dehydropantoate 2-reductase activity"/>
    <property type="evidence" value="ECO:0007669"/>
    <property type="project" value="TreeGrafter"/>
</dbReference>
<proteinExistence type="inferred from homology"/>
<organism evidence="7 8">
    <name type="scientific">Smittium megazygosporum</name>
    <dbReference type="NCBI Taxonomy" id="133381"/>
    <lineage>
        <taxon>Eukaryota</taxon>
        <taxon>Fungi</taxon>
        <taxon>Fungi incertae sedis</taxon>
        <taxon>Zoopagomycota</taxon>
        <taxon>Kickxellomycotina</taxon>
        <taxon>Harpellomycetes</taxon>
        <taxon>Harpellales</taxon>
        <taxon>Legeriomycetaceae</taxon>
        <taxon>Smittium</taxon>
    </lineage>
</organism>
<evidence type="ECO:0000256" key="1">
    <source>
        <dbReference type="ARBA" id="ARBA00007870"/>
    </source>
</evidence>
<feature type="domain" description="Ketopantoate reductase C-terminal" evidence="6">
    <location>
        <begin position="569"/>
        <end position="695"/>
    </location>
</feature>
<dbReference type="EMBL" id="MBFS01000139">
    <property type="protein sequence ID" value="PVV04308.1"/>
    <property type="molecule type" value="Genomic_DNA"/>
</dbReference>
<dbReference type="SUPFAM" id="SSF51735">
    <property type="entry name" value="NAD(P)-binding Rossmann-fold domains"/>
    <property type="match status" value="1"/>
</dbReference>
<dbReference type="InterPro" id="IPR013332">
    <property type="entry name" value="KPR_N"/>
</dbReference>
<dbReference type="Proteomes" id="UP000245609">
    <property type="component" value="Unassembled WGS sequence"/>
</dbReference>
<gene>
    <name evidence="7" type="ORF">BB560_001195</name>
</gene>
<feature type="compositionally biased region" description="Polar residues" evidence="4">
    <location>
        <begin position="73"/>
        <end position="84"/>
    </location>
</feature>
<dbReference type="InterPro" id="IPR050838">
    <property type="entry name" value="Ketopantoate_reductase"/>
</dbReference>
<reference evidence="7 8" key="1">
    <citation type="journal article" date="2018" name="MBio">
        <title>Comparative Genomics Reveals the Core Gene Toolbox for the Fungus-Insect Symbiosis.</title>
        <authorList>
            <person name="Wang Y."/>
            <person name="Stata M."/>
            <person name="Wang W."/>
            <person name="Stajich J.E."/>
            <person name="White M.M."/>
            <person name="Moncalvo J.M."/>
        </authorList>
    </citation>
    <scope>NUCLEOTIDE SEQUENCE [LARGE SCALE GENOMIC DNA]</scope>
    <source>
        <strain evidence="7 8">SC-DP-2</strain>
    </source>
</reference>
<dbReference type="STRING" id="133381.A0A2T9ZIB1"/>
<dbReference type="InterPro" id="IPR036291">
    <property type="entry name" value="NAD(P)-bd_dom_sf"/>
</dbReference>
<feature type="domain" description="Ketopantoate reductase N-terminal" evidence="5">
    <location>
        <begin position="336"/>
        <end position="527"/>
    </location>
</feature>
<evidence type="ECO:0000259" key="6">
    <source>
        <dbReference type="Pfam" id="PF08546"/>
    </source>
</evidence>
<accession>A0A2T9ZIB1</accession>
<evidence type="ECO:0000256" key="2">
    <source>
        <dbReference type="ARBA" id="ARBA00022857"/>
    </source>
</evidence>
<dbReference type="GO" id="GO:0050661">
    <property type="term" value="F:NADP binding"/>
    <property type="evidence" value="ECO:0007669"/>
    <property type="project" value="TreeGrafter"/>
</dbReference>
<dbReference type="Pfam" id="PF08546">
    <property type="entry name" value="ApbA_C"/>
    <property type="match status" value="1"/>
</dbReference>
<keyword evidence="3" id="KW-0560">Oxidoreductase</keyword>
<feature type="compositionally biased region" description="Polar residues" evidence="4">
    <location>
        <begin position="1"/>
        <end position="11"/>
    </location>
</feature>
<dbReference type="InterPro" id="IPR013752">
    <property type="entry name" value="KPA_reductase"/>
</dbReference>
<feature type="compositionally biased region" description="Polar residues" evidence="4">
    <location>
        <begin position="18"/>
        <end position="49"/>
    </location>
</feature>